<dbReference type="Pfam" id="PF02771">
    <property type="entry name" value="Acyl-CoA_dh_N"/>
    <property type="match status" value="1"/>
</dbReference>
<dbReference type="GO" id="GO:0016627">
    <property type="term" value="F:oxidoreductase activity, acting on the CH-CH group of donors"/>
    <property type="evidence" value="ECO:0007669"/>
    <property type="project" value="InterPro"/>
</dbReference>
<dbReference type="InterPro" id="IPR037069">
    <property type="entry name" value="AcylCoA_DH/ox_N_sf"/>
</dbReference>
<dbReference type="EMBL" id="ASPP01024677">
    <property type="protein sequence ID" value="ETO08809.1"/>
    <property type="molecule type" value="Genomic_DNA"/>
</dbReference>
<evidence type="ECO:0000259" key="1">
    <source>
        <dbReference type="Pfam" id="PF02771"/>
    </source>
</evidence>
<comment type="caution">
    <text evidence="2">The sequence shown here is derived from an EMBL/GenBank/DDBJ whole genome shotgun (WGS) entry which is preliminary data.</text>
</comment>
<accession>X6M4F2</accession>
<dbReference type="Proteomes" id="UP000023152">
    <property type="component" value="Unassembled WGS sequence"/>
</dbReference>
<organism evidence="2 3">
    <name type="scientific">Reticulomyxa filosa</name>
    <dbReference type="NCBI Taxonomy" id="46433"/>
    <lineage>
        <taxon>Eukaryota</taxon>
        <taxon>Sar</taxon>
        <taxon>Rhizaria</taxon>
        <taxon>Retaria</taxon>
        <taxon>Foraminifera</taxon>
        <taxon>Monothalamids</taxon>
        <taxon>Reticulomyxidae</taxon>
        <taxon>Reticulomyxa</taxon>
    </lineage>
</organism>
<gene>
    <name evidence="2" type="ORF">RFI_28578</name>
</gene>
<dbReference type="InterPro" id="IPR013786">
    <property type="entry name" value="AcylCoA_DH/ox_N"/>
</dbReference>
<dbReference type="SUPFAM" id="SSF56645">
    <property type="entry name" value="Acyl-CoA dehydrogenase NM domain-like"/>
    <property type="match status" value="1"/>
</dbReference>
<proteinExistence type="predicted"/>
<evidence type="ECO:0000313" key="2">
    <source>
        <dbReference type="EMBL" id="ETO08809.1"/>
    </source>
</evidence>
<feature type="domain" description="Acyl-CoA dehydrogenase/oxidase N-terminal" evidence="1">
    <location>
        <begin position="32"/>
        <end position="78"/>
    </location>
</feature>
<sequence>MSGKKEKKEKIPDPKGPLIACDWENQPSPYYTERHKRFRKYVRAFVEKEVAPYLDKWEAQQDIPKEFYKKAYDYGLYASVEEEEKLILSRKKEHRMDAFSTVCLCDFIYMCITKAKKKNKPFLQKKKKKKKR</sequence>
<name>X6M4F2_RETFI</name>
<dbReference type="AlphaFoldDB" id="X6M4F2"/>
<evidence type="ECO:0000313" key="3">
    <source>
        <dbReference type="Proteomes" id="UP000023152"/>
    </source>
</evidence>
<reference evidence="2 3" key="1">
    <citation type="journal article" date="2013" name="Curr. Biol.">
        <title>The Genome of the Foraminiferan Reticulomyxa filosa.</title>
        <authorList>
            <person name="Glockner G."/>
            <person name="Hulsmann N."/>
            <person name="Schleicher M."/>
            <person name="Noegel A.A."/>
            <person name="Eichinger L."/>
            <person name="Gallinger C."/>
            <person name="Pawlowski J."/>
            <person name="Sierra R."/>
            <person name="Euteneuer U."/>
            <person name="Pillet L."/>
            <person name="Moustafa A."/>
            <person name="Platzer M."/>
            <person name="Groth M."/>
            <person name="Szafranski K."/>
            <person name="Schliwa M."/>
        </authorList>
    </citation>
    <scope>NUCLEOTIDE SEQUENCE [LARGE SCALE GENOMIC DNA]</scope>
</reference>
<dbReference type="InterPro" id="IPR009100">
    <property type="entry name" value="AcylCoA_DH/oxidase_NM_dom_sf"/>
</dbReference>
<dbReference type="OrthoDB" id="10254877at2759"/>
<protein>
    <recommendedName>
        <fullName evidence="1">Acyl-CoA dehydrogenase/oxidase N-terminal domain-containing protein</fullName>
    </recommendedName>
</protein>
<dbReference type="GO" id="GO:0050660">
    <property type="term" value="F:flavin adenine dinucleotide binding"/>
    <property type="evidence" value="ECO:0007669"/>
    <property type="project" value="InterPro"/>
</dbReference>
<dbReference type="Gene3D" id="1.10.540.10">
    <property type="entry name" value="Acyl-CoA dehydrogenase/oxidase, N-terminal domain"/>
    <property type="match status" value="1"/>
</dbReference>
<keyword evidence="3" id="KW-1185">Reference proteome</keyword>